<sequence length="250" mass="26458">MIDETDLIAARLVDAHRRHIRIEAVPDSGPADANQAYAVQRAVWRALAGAQRPSAWKIGAAAPDAEPFAAPVLPERLGYSPARLPARLFAGLAVEAEVALRFGRPLPARAEPYSRAEILAAVASAHVAMEIVDSRLADAKAAGPLWRLADNQVNGALVVGSAIPGWRALDWSAARNVRLEADGRQLDRGPGRPPLGELFLCLPWWIAHVGGICEGDIVTTGAWTGAHPVGPAGRLMVEIESLGAAVVELV</sequence>
<name>A0A4R1BKT8_9PROT</name>
<dbReference type="GO" id="GO:0005737">
    <property type="term" value="C:cytoplasm"/>
    <property type="evidence" value="ECO:0007669"/>
    <property type="project" value="TreeGrafter"/>
</dbReference>
<dbReference type="EMBL" id="SJZB01000013">
    <property type="protein sequence ID" value="TCJ18010.1"/>
    <property type="molecule type" value="Genomic_DNA"/>
</dbReference>
<gene>
    <name evidence="3" type="ORF">EZJ19_03640</name>
</gene>
<proteinExistence type="predicted"/>
<dbReference type="Proteomes" id="UP000295443">
    <property type="component" value="Unassembled WGS sequence"/>
</dbReference>
<dbReference type="InterPro" id="IPR036663">
    <property type="entry name" value="Fumarylacetoacetase_C_sf"/>
</dbReference>
<evidence type="ECO:0000313" key="3">
    <source>
        <dbReference type="EMBL" id="TCJ18010.1"/>
    </source>
</evidence>
<dbReference type="Pfam" id="PF01557">
    <property type="entry name" value="FAA_hydrolase"/>
    <property type="match status" value="1"/>
</dbReference>
<dbReference type="AlphaFoldDB" id="A0A4R1BKT8"/>
<dbReference type="GO" id="GO:0008684">
    <property type="term" value="F:2-oxopent-4-enoate hydratase activity"/>
    <property type="evidence" value="ECO:0007669"/>
    <property type="project" value="TreeGrafter"/>
</dbReference>
<reference evidence="3 4" key="1">
    <citation type="submission" date="2019-03" db="EMBL/GenBank/DDBJ databases">
        <title>Genome sequence of Thiobacillaceae bacterium LSR1, a sulfur-oxidizing bacterium isolated from freshwater sediment.</title>
        <authorList>
            <person name="Li S."/>
        </authorList>
    </citation>
    <scope>NUCLEOTIDE SEQUENCE [LARGE SCALE GENOMIC DNA]</scope>
    <source>
        <strain evidence="3 4">LSR1</strain>
    </source>
</reference>
<dbReference type="PANTHER" id="PTHR30143">
    <property type="entry name" value="ACID HYDRATASE"/>
    <property type="match status" value="1"/>
</dbReference>
<evidence type="ECO:0000313" key="4">
    <source>
        <dbReference type="Proteomes" id="UP000295443"/>
    </source>
</evidence>
<dbReference type="OrthoDB" id="8689761at2"/>
<organism evidence="3 4">
    <name type="scientific">Parasulfuritortus cantonensis</name>
    <dbReference type="NCBI Taxonomy" id="2528202"/>
    <lineage>
        <taxon>Bacteria</taxon>
        <taxon>Pseudomonadati</taxon>
        <taxon>Pseudomonadota</taxon>
        <taxon>Betaproteobacteria</taxon>
        <taxon>Nitrosomonadales</taxon>
        <taxon>Thiobacillaceae</taxon>
        <taxon>Parasulfuritortus</taxon>
    </lineage>
</organism>
<keyword evidence="1" id="KW-0456">Lyase</keyword>
<dbReference type="RefSeq" id="WP_131444929.1">
    <property type="nucleotide sequence ID" value="NZ_SJZB01000013.1"/>
</dbReference>
<dbReference type="PANTHER" id="PTHR30143:SF0">
    <property type="entry name" value="2-KETO-4-PENTENOATE HYDRATASE"/>
    <property type="match status" value="1"/>
</dbReference>
<accession>A0A4R1BKT8</accession>
<dbReference type="SUPFAM" id="SSF56529">
    <property type="entry name" value="FAH"/>
    <property type="match status" value="1"/>
</dbReference>
<evidence type="ECO:0000259" key="2">
    <source>
        <dbReference type="Pfam" id="PF01557"/>
    </source>
</evidence>
<dbReference type="InterPro" id="IPR011234">
    <property type="entry name" value="Fumarylacetoacetase-like_C"/>
</dbReference>
<protein>
    <submittedName>
        <fullName evidence="3">Hydratase</fullName>
    </submittedName>
</protein>
<feature type="domain" description="Fumarylacetoacetase-like C-terminal" evidence="2">
    <location>
        <begin position="83"/>
        <end position="245"/>
    </location>
</feature>
<dbReference type="InterPro" id="IPR050772">
    <property type="entry name" value="Hydratase-Decarb/MhpD_sf"/>
</dbReference>
<keyword evidence="4" id="KW-1185">Reference proteome</keyword>
<comment type="caution">
    <text evidence="3">The sequence shown here is derived from an EMBL/GenBank/DDBJ whole genome shotgun (WGS) entry which is preliminary data.</text>
</comment>
<dbReference type="Gene3D" id="3.90.850.10">
    <property type="entry name" value="Fumarylacetoacetase-like, C-terminal domain"/>
    <property type="match status" value="1"/>
</dbReference>
<evidence type="ECO:0000256" key="1">
    <source>
        <dbReference type="ARBA" id="ARBA00023239"/>
    </source>
</evidence>